<dbReference type="STRING" id="1475481.GCA_000953855_02127"/>
<dbReference type="AlphaFoldDB" id="A0A0K8QQ06"/>
<dbReference type="InterPro" id="IPR036412">
    <property type="entry name" value="HAD-like_sf"/>
</dbReference>
<gene>
    <name evidence="1" type="ORF">MBSD_n2081</name>
</gene>
<protein>
    <submittedName>
        <fullName evidence="1">Phosphoserine phosphatase</fullName>
    </submittedName>
</protein>
<keyword evidence="2" id="KW-1185">Reference proteome</keyword>
<dbReference type="InterPro" id="IPR023214">
    <property type="entry name" value="HAD_sf"/>
</dbReference>
<organism evidence="1">
    <name type="scientific">Mizugakiibacter sediminis</name>
    <dbReference type="NCBI Taxonomy" id="1475481"/>
    <lineage>
        <taxon>Bacteria</taxon>
        <taxon>Pseudomonadati</taxon>
        <taxon>Pseudomonadota</taxon>
        <taxon>Gammaproteobacteria</taxon>
        <taxon>Lysobacterales</taxon>
        <taxon>Rhodanobacteraceae</taxon>
        <taxon>Mizugakiibacter</taxon>
    </lineage>
</organism>
<reference evidence="1" key="1">
    <citation type="submission" date="2015-08" db="EMBL/GenBank/DDBJ databases">
        <title>Complete DNA Sequence of Pseudomonas syringae pv. actinidiae, the Causal Agent of Kiwifruit Canker Disease.</title>
        <authorList>
            <person name="Rikkerink E.H.A."/>
            <person name="Fineran P.C."/>
        </authorList>
    </citation>
    <scope>NUCLEOTIDE SEQUENCE</scope>
    <source>
        <strain evidence="1">SkMP5</strain>
    </source>
</reference>
<proteinExistence type="predicted"/>
<sequence>MQDSRGKTAADTVAAGAARRVVLFDFDGVLVRGDSYELFLRERFARARWRLLPALPLLPFLPLLLRSVRGKGWVARAFTRLATFGVGEARFRAHAEAFGRALARRPRAFLREGVATLRRHVAAGDRVLIVSASEETLLGAILDELGLGDIERIGTPVRAGWLGVRAAPHNYGAVKLRRLAERGIAPAWAVAYSDALSDLPLLCGAERAVLVNPAPRALARFGRALGERAQVVYWD</sequence>
<evidence type="ECO:0000313" key="2">
    <source>
        <dbReference type="Proteomes" id="UP000253740"/>
    </source>
</evidence>
<dbReference type="Gene3D" id="1.20.1440.100">
    <property type="entry name" value="SG protein - dephosphorylation function"/>
    <property type="match status" value="1"/>
</dbReference>
<dbReference type="SUPFAM" id="SSF56784">
    <property type="entry name" value="HAD-like"/>
    <property type="match status" value="1"/>
</dbReference>
<name>A0A0K8QQ06_9GAMM</name>
<dbReference type="Gene3D" id="3.40.50.1000">
    <property type="entry name" value="HAD superfamily/HAD-like"/>
    <property type="match status" value="1"/>
</dbReference>
<dbReference type="Proteomes" id="UP000253740">
    <property type="component" value="Unassembled WGS sequence"/>
</dbReference>
<dbReference type="Pfam" id="PF12710">
    <property type="entry name" value="HAD"/>
    <property type="match status" value="1"/>
</dbReference>
<dbReference type="OrthoDB" id="9784466at2"/>
<evidence type="ECO:0000313" key="1">
    <source>
        <dbReference type="EMBL" id="GAP66766.1"/>
    </source>
</evidence>
<dbReference type="RefSeq" id="WP_062537356.1">
    <property type="nucleotide sequence ID" value="NZ_DF970233.1"/>
</dbReference>
<accession>A0A0K8QQ06</accession>
<dbReference type="EMBL" id="DF970233">
    <property type="protein sequence ID" value="GAP66766.1"/>
    <property type="molecule type" value="Genomic_DNA"/>
</dbReference>